<dbReference type="GO" id="GO:0005576">
    <property type="term" value="C:extracellular region"/>
    <property type="evidence" value="ECO:0007669"/>
    <property type="project" value="TreeGrafter"/>
</dbReference>
<evidence type="ECO:0000256" key="2">
    <source>
        <dbReference type="ARBA" id="ARBA00022900"/>
    </source>
</evidence>
<dbReference type="CDD" id="cd00104">
    <property type="entry name" value="KAZAL_FS"/>
    <property type="match status" value="2"/>
</dbReference>
<evidence type="ECO:0000259" key="5">
    <source>
        <dbReference type="PROSITE" id="PS51465"/>
    </source>
</evidence>
<evidence type="ECO:0000256" key="4">
    <source>
        <dbReference type="SAM" id="SignalP"/>
    </source>
</evidence>
<dbReference type="STRING" id="431595.K3X4K9"/>
<feature type="signal peptide" evidence="4">
    <location>
        <begin position="1"/>
        <end position="26"/>
    </location>
</feature>
<dbReference type="InterPro" id="IPR002350">
    <property type="entry name" value="Kazal_dom"/>
</dbReference>
<dbReference type="AlphaFoldDB" id="K3X4K9"/>
<keyword evidence="1" id="KW-0646">Protease inhibitor</keyword>
<reference evidence="7" key="2">
    <citation type="submission" date="2010-04" db="EMBL/GenBank/DDBJ databases">
        <authorList>
            <person name="Buell R."/>
            <person name="Hamilton J."/>
            <person name="Hostetler J."/>
        </authorList>
    </citation>
    <scope>NUCLEOTIDE SEQUENCE [LARGE SCALE GENOMIC DNA]</scope>
    <source>
        <strain evidence="7">DAOM:BR144</strain>
    </source>
</reference>
<proteinExistence type="predicted"/>
<dbReference type="eggNOG" id="KOG3649">
    <property type="taxonomic scope" value="Eukaryota"/>
</dbReference>
<dbReference type="Proteomes" id="UP000019132">
    <property type="component" value="Unassembled WGS sequence"/>
</dbReference>
<dbReference type="SMART" id="SM00280">
    <property type="entry name" value="KAZAL"/>
    <property type="match status" value="2"/>
</dbReference>
<keyword evidence="3" id="KW-1015">Disulfide bond</keyword>
<keyword evidence="4" id="KW-0732">Signal</keyword>
<feature type="domain" description="Kazal-like" evidence="5">
    <location>
        <begin position="13"/>
        <end position="73"/>
    </location>
</feature>
<dbReference type="PANTHER" id="PTHR10913:SF45">
    <property type="entry name" value="FOLLISTATIN, ISOFORM A-RELATED"/>
    <property type="match status" value="1"/>
</dbReference>
<dbReference type="PROSITE" id="PS51465">
    <property type="entry name" value="KAZAL_2"/>
    <property type="match status" value="2"/>
</dbReference>
<evidence type="ECO:0000313" key="6">
    <source>
        <dbReference type="EnsemblProtists" id="PYU1_T012158"/>
    </source>
</evidence>
<reference evidence="6" key="3">
    <citation type="submission" date="2015-02" db="UniProtKB">
        <authorList>
            <consortium name="EnsemblProtists"/>
        </authorList>
    </citation>
    <scope>IDENTIFICATION</scope>
    <source>
        <strain evidence="6">DAOM BR144</strain>
    </source>
</reference>
<dbReference type="InParanoid" id="K3X4K9"/>
<dbReference type="PANTHER" id="PTHR10913">
    <property type="entry name" value="FOLLISTATIN-RELATED"/>
    <property type="match status" value="1"/>
</dbReference>
<dbReference type="InterPro" id="IPR050653">
    <property type="entry name" value="Prot_Inhib_GrowthFact_Antg"/>
</dbReference>
<evidence type="ECO:0000256" key="1">
    <source>
        <dbReference type="ARBA" id="ARBA00022690"/>
    </source>
</evidence>
<keyword evidence="2" id="KW-0722">Serine protease inhibitor</keyword>
<organism evidence="6 7">
    <name type="scientific">Globisporangium ultimum (strain ATCC 200006 / CBS 805.95 / DAOM BR144)</name>
    <name type="common">Pythium ultimum</name>
    <dbReference type="NCBI Taxonomy" id="431595"/>
    <lineage>
        <taxon>Eukaryota</taxon>
        <taxon>Sar</taxon>
        <taxon>Stramenopiles</taxon>
        <taxon>Oomycota</taxon>
        <taxon>Peronosporomycetes</taxon>
        <taxon>Pythiales</taxon>
        <taxon>Pythiaceae</taxon>
        <taxon>Globisporangium</taxon>
    </lineage>
</organism>
<dbReference type="InterPro" id="IPR036058">
    <property type="entry name" value="Kazal_dom_sf"/>
</dbReference>
<dbReference type="EnsemblProtists" id="PYU1_T012158">
    <property type="protein sequence ID" value="PYU1_T012158"/>
    <property type="gene ID" value="PYU1_G012132"/>
</dbReference>
<accession>K3X4K9</accession>
<feature type="domain" description="Kazal-like" evidence="5">
    <location>
        <begin position="76"/>
        <end position="129"/>
    </location>
</feature>
<dbReference type="SUPFAM" id="SSF100895">
    <property type="entry name" value="Kazal-type serine protease inhibitors"/>
    <property type="match status" value="2"/>
</dbReference>
<reference evidence="7" key="1">
    <citation type="journal article" date="2010" name="Genome Biol.">
        <title>Genome sequence of the necrotrophic plant pathogen Pythium ultimum reveals original pathogenicity mechanisms and effector repertoire.</title>
        <authorList>
            <person name="Levesque C.A."/>
            <person name="Brouwer H."/>
            <person name="Cano L."/>
            <person name="Hamilton J.P."/>
            <person name="Holt C."/>
            <person name="Huitema E."/>
            <person name="Raffaele S."/>
            <person name="Robideau G.P."/>
            <person name="Thines M."/>
            <person name="Win J."/>
            <person name="Zerillo M.M."/>
            <person name="Beakes G.W."/>
            <person name="Boore J.L."/>
            <person name="Busam D."/>
            <person name="Dumas B."/>
            <person name="Ferriera S."/>
            <person name="Fuerstenberg S.I."/>
            <person name="Gachon C.M."/>
            <person name="Gaulin E."/>
            <person name="Govers F."/>
            <person name="Grenville-Briggs L."/>
            <person name="Horner N."/>
            <person name="Hostetler J."/>
            <person name="Jiang R.H."/>
            <person name="Johnson J."/>
            <person name="Krajaejun T."/>
            <person name="Lin H."/>
            <person name="Meijer H.J."/>
            <person name="Moore B."/>
            <person name="Morris P."/>
            <person name="Phuntmart V."/>
            <person name="Puiu D."/>
            <person name="Shetty J."/>
            <person name="Stajich J.E."/>
            <person name="Tripathy S."/>
            <person name="Wawra S."/>
            <person name="van West P."/>
            <person name="Whitty B.R."/>
            <person name="Coutinho P.M."/>
            <person name="Henrissat B."/>
            <person name="Martin F."/>
            <person name="Thomas P.D."/>
            <person name="Tyler B.M."/>
            <person name="De Vries R.P."/>
            <person name="Kamoun S."/>
            <person name="Yandell M."/>
            <person name="Tisserat N."/>
            <person name="Buell C.R."/>
        </authorList>
    </citation>
    <scope>NUCLEOTIDE SEQUENCE</scope>
    <source>
        <strain evidence="7">DAOM:BR144</strain>
    </source>
</reference>
<dbReference type="VEuPathDB" id="FungiDB:PYU1_G012132"/>
<sequence length="139" mass="14794">MNFSAVFIMATVVASTVNCFVNAASCHPDSCIVSVPQLLCGSDGVTYRSICELELAQCTRPDLKIASMGACGNEATATTTKCSEQEACEESSYPICGSDGVTYQNACYFDRAYCKNNDLVPMGYGTCKTKETTATALRS</sequence>
<dbReference type="HOGENOM" id="CLU_1849122_0_0_1"/>
<dbReference type="EMBL" id="GL376601">
    <property type="status" value="NOT_ANNOTATED_CDS"/>
    <property type="molecule type" value="Genomic_DNA"/>
</dbReference>
<dbReference type="Pfam" id="PF07648">
    <property type="entry name" value="Kazal_2"/>
    <property type="match status" value="2"/>
</dbReference>
<name>K3X4K9_GLOUD</name>
<evidence type="ECO:0000256" key="3">
    <source>
        <dbReference type="ARBA" id="ARBA00023157"/>
    </source>
</evidence>
<feature type="chain" id="PRO_5003872844" description="Kazal-like domain-containing protein" evidence="4">
    <location>
        <begin position="27"/>
        <end position="139"/>
    </location>
</feature>
<protein>
    <recommendedName>
        <fullName evidence="5">Kazal-like domain-containing protein</fullName>
    </recommendedName>
</protein>
<evidence type="ECO:0000313" key="7">
    <source>
        <dbReference type="Proteomes" id="UP000019132"/>
    </source>
</evidence>
<keyword evidence="7" id="KW-1185">Reference proteome</keyword>
<dbReference type="Gene3D" id="3.30.60.30">
    <property type="match status" value="2"/>
</dbReference>